<dbReference type="Proteomes" id="UP001236657">
    <property type="component" value="Chromosome"/>
</dbReference>
<evidence type="ECO:0000313" key="5">
    <source>
        <dbReference type="EMBL" id="WML89660.1"/>
    </source>
</evidence>
<evidence type="ECO:0000256" key="3">
    <source>
        <dbReference type="SAM" id="SignalP"/>
    </source>
</evidence>
<evidence type="ECO:0000313" key="6">
    <source>
        <dbReference type="Proteomes" id="UP001236657"/>
    </source>
</evidence>
<name>A0ABY9MQL2_9GAMM</name>
<dbReference type="PANTHER" id="PTHR30097:SF4">
    <property type="entry name" value="SLR6042 PROTEIN"/>
    <property type="match status" value="1"/>
</dbReference>
<feature type="chain" id="PRO_5046409047" evidence="3">
    <location>
        <begin position="19"/>
        <end position="350"/>
    </location>
</feature>
<comment type="similarity">
    <text evidence="1">Belongs to the membrane fusion protein (MFP) (TC 8.A.1) family.</text>
</comment>
<accession>A0ABY9MQL2</accession>
<keyword evidence="6" id="KW-1185">Reference proteome</keyword>
<dbReference type="RefSeq" id="WP_308893944.1">
    <property type="nucleotide sequence ID" value="NZ_CP133218.1"/>
</dbReference>
<dbReference type="PANTHER" id="PTHR30097">
    <property type="entry name" value="CATION EFFLUX SYSTEM PROTEIN CUSB"/>
    <property type="match status" value="1"/>
</dbReference>
<dbReference type="InterPro" id="IPR058647">
    <property type="entry name" value="BSH_CzcB-like"/>
</dbReference>
<dbReference type="EMBL" id="CP133218">
    <property type="protein sequence ID" value="WML89660.1"/>
    <property type="molecule type" value="Genomic_DNA"/>
</dbReference>
<dbReference type="Gene3D" id="2.40.420.20">
    <property type="match status" value="1"/>
</dbReference>
<reference evidence="5 6" key="1">
    <citation type="submission" date="2023-08" db="EMBL/GenBank/DDBJ databases">
        <title>New molecular markers tilS and rpoB for phylogenetic and monitoring studies of the genus Thiothrix biodiversity.</title>
        <authorList>
            <person name="Ravin N.V."/>
            <person name="Smolyakov D."/>
            <person name="Markov N.D."/>
            <person name="Beletsky A.V."/>
            <person name="Mardanov A.V."/>
            <person name="Rudenko T.S."/>
            <person name="Grabovich M.Y."/>
        </authorList>
    </citation>
    <scope>NUCLEOTIDE SEQUENCE [LARGE SCALE GENOMIC DNA]</scope>
    <source>
        <strain evidence="5 6">MK1</strain>
    </source>
</reference>
<dbReference type="Pfam" id="PF25973">
    <property type="entry name" value="BSH_CzcB"/>
    <property type="match status" value="1"/>
</dbReference>
<dbReference type="NCBIfam" id="TIGR01730">
    <property type="entry name" value="RND_mfp"/>
    <property type="match status" value="1"/>
</dbReference>
<evidence type="ECO:0000256" key="2">
    <source>
        <dbReference type="ARBA" id="ARBA00022448"/>
    </source>
</evidence>
<dbReference type="SUPFAM" id="SSF111369">
    <property type="entry name" value="HlyD-like secretion proteins"/>
    <property type="match status" value="1"/>
</dbReference>
<dbReference type="Gene3D" id="2.40.50.100">
    <property type="match status" value="1"/>
</dbReference>
<evidence type="ECO:0000259" key="4">
    <source>
        <dbReference type="Pfam" id="PF25973"/>
    </source>
</evidence>
<gene>
    <name evidence="5" type="ORF">RCF98_11835</name>
</gene>
<feature type="domain" description="CzcB-like barrel-sandwich hybrid" evidence="4">
    <location>
        <begin position="62"/>
        <end position="202"/>
    </location>
</feature>
<evidence type="ECO:0000256" key="1">
    <source>
        <dbReference type="ARBA" id="ARBA00009477"/>
    </source>
</evidence>
<proteinExistence type="inferred from homology"/>
<keyword evidence="3" id="KW-0732">Signal</keyword>
<sequence>MLKYFLFALATFPALNWAAETLPVSPEQRTALGIESAPVTAATNSLGLEAIAKVVLPPASVRVVAAPADGLITALLYQAGEPVERGQKLVSLSSPELVDAQRQYVQANLKHRLASDTASRDQRLAAQGLIAQNTWLLTKNEVDLTRADLEAAEKNIRLLGSKPGNEGAEIHLTSPIDGWILETLVEPGQQVEAPAALVKIGDLHRLGLEIPLTPAQASAVQAGQTVEVEGSTANATIRALQPILDMAQNVIARADLKQTDTRLHPGQSVKVKLQGAAETGSTLNIPSSGLAWVGDKAYVFVETETGYTPTPVTSVNQSGTQTSVSGLAANSRIAIKGVAALKAKWQEAGE</sequence>
<protein>
    <submittedName>
        <fullName evidence="5">Efflux RND transporter periplasmic adaptor subunit</fullName>
    </submittedName>
</protein>
<keyword evidence="2" id="KW-0813">Transport</keyword>
<dbReference type="InterPro" id="IPR006143">
    <property type="entry name" value="RND_pump_MFP"/>
</dbReference>
<dbReference type="InterPro" id="IPR051909">
    <property type="entry name" value="MFP_Cation_Efflux"/>
</dbReference>
<organism evidence="5 6">
    <name type="scientific">Thiothrix lacustris</name>
    <dbReference type="NCBI Taxonomy" id="525917"/>
    <lineage>
        <taxon>Bacteria</taxon>
        <taxon>Pseudomonadati</taxon>
        <taxon>Pseudomonadota</taxon>
        <taxon>Gammaproteobacteria</taxon>
        <taxon>Thiotrichales</taxon>
        <taxon>Thiotrichaceae</taxon>
        <taxon>Thiothrix</taxon>
    </lineage>
</organism>
<feature type="signal peptide" evidence="3">
    <location>
        <begin position="1"/>
        <end position="18"/>
    </location>
</feature>